<comment type="cofactor">
    <cofactor evidence="1">
        <name>Zn(2+)</name>
        <dbReference type="ChEBI" id="CHEBI:29105"/>
    </cofactor>
</comment>
<evidence type="ECO:0000256" key="6">
    <source>
        <dbReference type="ARBA" id="ARBA00022833"/>
    </source>
</evidence>
<dbReference type="Gene3D" id="1.10.1380.10">
    <property type="entry name" value="Neutral endopeptidase , domain2"/>
    <property type="match status" value="1"/>
</dbReference>
<dbReference type="InterPro" id="IPR042089">
    <property type="entry name" value="Peptidase_M13_dom_2"/>
</dbReference>
<feature type="domain" description="Peptidase M13 N-terminal" evidence="10">
    <location>
        <begin position="113"/>
        <end position="464"/>
    </location>
</feature>
<dbReference type="AlphaFoldDB" id="A0AAQ4E6J0"/>
<dbReference type="PANTHER" id="PTHR11733:SF241">
    <property type="entry name" value="GH26575P-RELATED"/>
    <property type="match status" value="1"/>
</dbReference>
<dbReference type="InterPro" id="IPR024079">
    <property type="entry name" value="MetalloPept_cat_dom_sf"/>
</dbReference>
<dbReference type="GO" id="GO:0046872">
    <property type="term" value="F:metal ion binding"/>
    <property type="evidence" value="ECO:0007669"/>
    <property type="project" value="UniProtKB-KW"/>
</dbReference>
<name>A0AAQ4E6J0_AMBAM</name>
<comment type="caution">
    <text evidence="11">The sequence shown here is derived from an EMBL/GenBank/DDBJ whole genome shotgun (WGS) entry which is preliminary data.</text>
</comment>
<feature type="transmembrane region" description="Helical" evidence="8">
    <location>
        <begin position="20"/>
        <end position="43"/>
    </location>
</feature>
<evidence type="ECO:0000259" key="10">
    <source>
        <dbReference type="Pfam" id="PF05649"/>
    </source>
</evidence>
<keyword evidence="8" id="KW-1133">Transmembrane helix</keyword>
<feature type="domain" description="Peptidase M13 C-terminal" evidence="9">
    <location>
        <begin position="581"/>
        <end position="720"/>
    </location>
</feature>
<dbReference type="GO" id="GO:0016485">
    <property type="term" value="P:protein processing"/>
    <property type="evidence" value="ECO:0007669"/>
    <property type="project" value="TreeGrafter"/>
</dbReference>
<dbReference type="Gene3D" id="3.40.390.10">
    <property type="entry name" value="Collagenase (Catalytic Domain)"/>
    <property type="match status" value="1"/>
</dbReference>
<keyword evidence="8" id="KW-0812">Transmembrane</keyword>
<dbReference type="Proteomes" id="UP001321473">
    <property type="component" value="Unassembled WGS sequence"/>
</dbReference>
<dbReference type="EMBL" id="JARKHS020021303">
    <property type="protein sequence ID" value="KAK8770319.1"/>
    <property type="molecule type" value="Genomic_DNA"/>
</dbReference>
<evidence type="ECO:0000256" key="3">
    <source>
        <dbReference type="ARBA" id="ARBA00022670"/>
    </source>
</evidence>
<dbReference type="SUPFAM" id="SSF55486">
    <property type="entry name" value="Metalloproteases ('zincins'), catalytic domain"/>
    <property type="match status" value="1"/>
</dbReference>
<dbReference type="InterPro" id="IPR008753">
    <property type="entry name" value="Peptidase_M13_N"/>
</dbReference>
<keyword evidence="5" id="KW-0378">Hydrolase</keyword>
<evidence type="ECO:0000313" key="12">
    <source>
        <dbReference type="Proteomes" id="UP001321473"/>
    </source>
</evidence>
<reference evidence="11 12" key="1">
    <citation type="journal article" date="2023" name="Arcadia Sci">
        <title>De novo assembly of a long-read Amblyomma americanum tick genome.</title>
        <authorList>
            <person name="Chou S."/>
            <person name="Poskanzer K.E."/>
            <person name="Rollins M."/>
            <person name="Thuy-Boun P.S."/>
        </authorList>
    </citation>
    <scope>NUCLEOTIDE SEQUENCE [LARGE SCALE GENOMIC DNA]</scope>
    <source>
        <strain evidence="11">F_SG_1</strain>
        <tissue evidence="11">Salivary glands</tissue>
    </source>
</reference>
<evidence type="ECO:0000259" key="9">
    <source>
        <dbReference type="Pfam" id="PF01431"/>
    </source>
</evidence>
<dbReference type="InterPro" id="IPR018497">
    <property type="entry name" value="Peptidase_M13_C"/>
</dbReference>
<evidence type="ECO:0000256" key="5">
    <source>
        <dbReference type="ARBA" id="ARBA00022801"/>
    </source>
</evidence>
<evidence type="ECO:0008006" key="13">
    <source>
        <dbReference type="Google" id="ProtNLM"/>
    </source>
</evidence>
<protein>
    <recommendedName>
        <fullName evidence="13">M13 family peptidase</fullName>
    </recommendedName>
</protein>
<evidence type="ECO:0000256" key="4">
    <source>
        <dbReference type="ARBA" id="ARBA00022723"/>
    </source>
</evidence>
<evidence type="ECO:0000256" key="1">
    <source>
        <dbReference type="ARBA" id="ARBA00001947"/>
    </source>
</evidence>
<sequence length="722" mass="80687">MAEQARCEVIRENRKTGYQVHIIVAFLMLLATIIGALAILSVYGKRRYMSLLAESDEFNTTMNSPWFKYFLRTFNIRGSRSDTTQEAFGLCRTPECRREGAYIAASLNWSVNPCTDFYSFACSVVTTRPDFRAADAAILSDVQHALVKMLGDERRFVDSPVVAARQLWAQCMDVDALRSLETGPLNYALLTTGLSGWPYEADGNNTVSSVWNASAKVLKNFGVPTLLSIRLTKVSRTSDAVVVLDKSSAFGSLDDYKDNHSVSGRSHALHEMMLLANTMVPQGLADEVFEFMHYLLRLTESVTDKGSEEQVRSLGDLSLFQPFVLGALGDALDNVSGEPVLLLQSADYVNSLVEAVRVTPSHVTLNYLGHILLDHIKPFVLPSLWSARNRDVICLNALEKAVPRAVHYLAYTRFKTTLENVSVRNIIDDLKHELMTAIAKTSWLDVSTKSQLLKKLTETQIHAFFPHWMSNTQIVRDFFADLPEVKPGHALESYHALRKHVFRASLLDQFDKNDLWEGSVFDTDCSVDRELNNVYFPMALLNVTGRATQFFLLFQIPRIGFRLVRCLFLTLLDGAIGTGGASWWSAAARQSYQARSHCFSGQRPEACDSAGAAGEAAARRREEALLRDIVEAAAVAPVLRLYRMYIKSRSRHRTDFRFQNAEGISTNQLFYVYHALSLCRPAAAGCGERRVNSALMNDPDFETVFGCGPGTDMNPAVKCSFY</sequence>
<evidence type="ECO:0000313" key="11">
    <source>
        <dbReference type="EMBL" id="KAK8770319.1"/>
    </source>
</evidence>
<dbReference type="Pfam" id="PF01431">
    <property type="entry name" value="Peptidase_M13"/>
    <property type="match status" value="1"/>
</dbReference>
<gene>
    <name evidence="11" type="ORF">V5799_013216</name>
</gene>
<proteinExistence type="inferred from homology"/>
<organism evidence="11 12">
    <name type="scientific">Amblyomma americanum</name>
    <name type="common">Lone star tick</name>
    <dbReference type="NCBI Taxonomy" id="6943"/>
    <lineage>
        <taxon>Eukaryota</taxon>
        <taxon>Metazoa</taxon>
        <taxon>Ecdysozoa</taxon>
        <taxon>Arthropoda</taxon>
        <taxon>Chelicerata</taxon>
        <taxon>Arachnida</taxon>
        <taxon>Acari</taxon>
        <taxon>Parasitiformes</taxon>
        <taxon>Ixodida</taxon>
        <taxon>Ixodoidea</taxon>
        <taxon>Ixodidae</taxon>
        <taxon>Amblyomminae</taxon>
        <taxon>Amblyomma</taxon>
    </lineage>
</organism>
<dbReference type="GO" id="GO:0004222">
    <property type="term" value="F:metalloendopeptidase activity"/>
    <property type="evidence" value="ECO:0007669"/>
    <property type="project" value="InterPro"/>
</dbReference>
<dbReference type="Pfam" id="PF05649">
    <property type="entry name" value="Peptidase_M13_N"/>
    <property type="match status" value="1"/>
</dbReference>
<comment type="similarity">
    <text evidence="2">Belongs to the peptidase M13 family.</text>
</comment>
<keyword evidence="7" id="KW-0482">Metalloprotease</keyword>
<accession>A0AAQ4E6J0</accession>
<evidence type="ECO:0000256" key="7">
    <source>
        <dbReference type="ARBA" id="ARBA00023049"/>
    </source>
</evidence>
<keyword evidence="3" id="KW-0645">Protease</keyword>
<keyword evidence="4" id="KW-0479">Metal-binding</keyword>
<dbReference type="PROSITE" id="PS51885">
    <property type="entry name" value="NEPRILYSIN"/>
    <property type="match status" value="1"/>
</dbReference>
<dbReference type="GO" id="GO:0005886">
    <property type="term" value="C:plasma membrane"/>
    <property type="evidence" value="ECO:0007669"/>
    <property type="project" value="TreeGrafter"/>
</dbReference>
<evidence type="ECO:0000256" key="8">
    <source>
        <dbReference type="SAM" id="Phobius"/>
    </source>
</evidence>
<dbReference type="InterPro" id="IPR000718">
    <property type="entry name" value="Peptidase_M13"/>
</dbReference>
<keyword evidence="8" id="KW-0472">Membrane</keyword>
<keyword evidence="6" id="KW-0862">Zinc</keyword>
<evidence type="ECO:0000256" key="2">
    <source>
        <dbReference type="ARBA" id="ARBA00007357"/>
    </source>
</evidence>
<keyword evidence="12" id="KW-1185">Reference proteome</keyword>
<dbReference type="PANTHER" id="PTHR11733">
    <property type="entry name" value="ZINC METALLOPROTEASE FAMILY M13 NEPRILYSIN-RELATED"/>
    <property type="match status" value="1"/>
</dbReference>